<name>M9RMD0_9RHOB</name>
<evidence type="ECO:0000256" key="2">
    <source>
        <dbReference type="ARBA" id="ARBA00009853"/>
    </source>
</evidence>
<dbReference type="PANTHER" id="PTHR22911:SF6">
    <property type="entry name" value="SOLUTE CARRIER FAMILY 35 MEMBER G1"/>
    <property type="match status" value="1"/>
</dbReference>
<feature type="transmembrane region" description="Helical" evidence="6">
    <location>
        <begin position="97"/>
        <end position="116"/>
    </location>
</feature>
<dbReference type="InterPro" id="IPR000620">
    <property type="entry name" value="EamA_dom"/>
</dbReference>
<dbReference type="HOGENOM" id="CLU_032828_2_2_5"/>
<feature type="transmembrane region" description="Helical" evidence="6">
    <location>
        <begin position="268"/>
        <end position="286"/>
    </location>
</feature>
<feature type="transmembrane region" description="Helical" evidence="6">
    <location>
        <begin position="150"/>
        <end position="170"/>
    </location>
</feature>
<evidence type="ECO:0000313" key="8">
    <source>
        <dbReference type="EMBL" id="AGI70940.1"/>
    </source>
</evidence>
<evidence type="ECO:0000256" key="6">
    <source>
        <dbReference type="SAM" id="Phobius"/>
    </source>
</evidence>
<organism evidence="8 9">
    <name type="scientific">Octadecabacter arcticus 238</name>
    <dbReference type="NCBI Taxonomy" id="391616"/>
    <lineage>
        <taxon>Bacteria</taxon>
        <taxon>Pseudomonadati</taxon>
        <taxon>Pseudomonadota</taxon>
        <taxon>Alphaproteobacteria</taxon>
        <taxon>Rhodobacterales</taxon>
        <taxon>Roseobacteraceae</taxon>
        <taxon>Octadecabacter</taxon>
    </lineage>
</organism>
<dbReference type="Proteomes" id="UP000004688">
    <property type="component" value="Chromosome"/>
</dbReference>
<dbReference type="PANTHER" id="PTHR22911">
    <property type="entry name" value="ACYL-MALONYL CONDENSING ENZYME-RELATED"/>
    <property type="match status" value="1"/>
</dbReference>
<dbReference type="RefSeq" id="WP_015494169.1">
    <property type="nucleotide sequence ID" value="NC_020908.1"/>
</dbReference>
<sequence length="301" mass="32389">MIDRPFLGILLMLGFCVLAPLGDAMVKVLGTDMSVGFLVLVRFTVQAALLLPLVWLLKYPMPQGARLIRLTAIRTVLHIVGITLMFSSLQYLELADAIAIAFVMPFIMLLLGKVYLNEDVGPHRLAACAVGFVGTLLVVQPNFVQVGLPALLPVGVAVVFALFMLVTRAIAKDVDPIGLQALSGVMAVPAVGLAMILFPETLLLAIKSIPENAWLLLAILGCMGTVAHLLMTWSLRFAPSTTLAPMQYLEIPIGTVIGYWIFYDLPNGLAAVGICITIAAGLYIIMRERAISRRPAIAPLS</sequence>
<keyword evidence="9" id="KW-1185">Reference proteome</keyword>
<protein>
    <submittedName>
        <fullName evidence="8">Putative integral membrane protein</fullName>
    </submittedName>
</protein>
<dbReference type="InterPro" id="IPR037185">
    <property type="entry name" value="EmrE-like"/>
</dbReference>
<dbReference type="EMBL" id="CP003742">
    <property type="protein sequence ID" value="AGI70940.1"/>
    <property type="molecule type" value="Genomic_DNA"/>
</dbReference>
<evidence type="ECO:0000313" key="9">
    <source>
        <dbReference type="Proteomes" id="UP000004688"/>
    </source>
</evidence>
<dbReference type="KEGG" id="oar:OA238_c07180"/>
<dbReference type="eggNOG" id="COG0697">
    <property type="taxonomic scope" value="Bacteria"/>
</dbReference>
<feature type="transmembrane region" description="Helical" evidence="6">
    <location>
        <begin position="125"/>
        <end position="144"/>
    </location>
</feature>
<gene>
    <name evidence="8" type="ORF">OA238_c07180</name>
</gene>
<reference evidence="8 9" key="1">
    <citation type="journal article" date="2013" name="PLoS ONE">
        <title>Poles Apart: Arctic and Antarctic Octadecabacter strains Share High Genome Plasticity and a New Type of Xanthorhodopsin.</title>
        <authorList>
            <person name="Vollmers J."/>
            <person name="Voget S."/>
            <person name="Dietrich S."/>
            <person name="Gollnow K."/>
            <person name="Smits M."/>
            <person name="Meyer K."/>
            <person name="Brinkhoff T."/>
            <person name="Simon M."/>
            <person name="Daniel R."/>
        </authorList>
    </citation>
    <scope>NUCLEOTIDE SEQUENCE [LARGE SCALE GENOMIC DNA]</scope>
    <source>
        <strain evidence="8 9">238</strain>
    </source>
</reference>
<feature type="domain" description="EamA" evidence="7">
    <location>
        <begin position="151"/>
        <end position="284"/>
    </location>
</feature>
<comment type="subcellular location">
    <subcellularLocation>
        <location evidence="1">Membrane</location>
        <topology evidence="1">Multi-pass membrane protein</topology>
    </subcellularLocation>
</comment>
<keyword evidence="3 6" id="KW-0812">Transmembrane</keyword>
<evidence type="ECO:0000256" key="5">
    <source>
        <dbReference type="ARBA" id="ARBA00023136"/>
    </source>
</evidence>
<evidence type="ECO:0000256" key="1">
    <source>
        <dbReference type="ARBA" id="ARBA00004141"/>
    </source>
</evidence>
<dbReference type="SUPFAM" id="SSF103481">
    <property type="entry name" value="Multidrug resistance efflux transporter EmrE"/>
    <property type="match status" value="2"/>
</dbReference>
<feature type="transmembrane region" description="Helical" evidence="6">
    <location>
        <begin position="34"/>
        <end position="55"/>
    </location>
</feature>
<comment type="similarity">
    <text evidence="2">Belongs to the drug/metabolite transporter (DMT) superfamily. 10 TMS drug/metabolite exporter (DME) (TC 2.A.7.3) family.</text>
</comment>
<evidence type="ECO:0000259" key="7">
    <source>
        <dbReference type="Pfam" id="PF00892"/>
    </source>
</evidence>
<evidence type="ECO:0000256" key="3">
    <source>
        <dbReference type="ARBA" id="ARBA00022692"/>
    </source>
</evidence>
<feature type="transmembrane region" description="Helical" evidence="6">
    <location>
        <begin position="243"/>
        <end position="262"/>
    </location>
</feature>
<keyword evidence="5 6" id="KW-0472">Membrane</keyword>
<dbReference type="GO" id="GO:0016020">
    <property type="term" value="C:membrane"/>
    <property type="evidence" value="ECO:0007669"/>
    <property type="project" value="UniProtKB-SubCell"/>
</dbReference>
<accession>M9RMD0</accession>
<dbReference type="AlphaFoldDB" id="M9RMD0"/>
<feature type="transmembrane region" description="Helical" evidence="6">
    <location>
        <begin position="67"/>
        <end position="91"/>
    </location>
</feature>
<keyword evidence="4 6" id="KW-1133">Transmembrane helix</keyword>
<dbReference type="STRING" id="391616.OA238_c07180"/>
<proteinExistence type="inferred from homology"/>
<feature type="transmembrane region" description="Helical" evidence="6">
    <location>
        <begin position="177"/>
        <end position="198"/>
    </location>
</feature>
<dbReference type="Pfam" id="PF00892">
    <property type="entry name" value="EamA"/>
    <property type="match status" value="2"/>
</dbReference>
<feature type="domain" description="EamA" evidence="7">
    <location>
        <begin position="7"/>
        <end position="139"/>
    </location>
</feature>
<evidence type="ECO:0000256" key="4">
    <source>
        <dbReference type="ARBA" id="ARBA00022989"/>
    </source>
</evidence>
<feature type="transmembrane region" description="Helical" evidence="6">
    <location>
        <begin position="213"/>
        <end position="231"/>
    </location>
</feature>